<dbReference type="GeneID" id="22915497"/>
<feature type="compositionally biased region" description="Acidic residues" evidence="1">
    <location>
        <begin position="262"/>
        <end position="274"/>
    </location>
</feature>
<accession>A0A023AZT5</accession>
<feature type="chain" id="PRO_5001511386" description="EF-hand domain-containing protein" evidence="2">
    <location>
        <begin position="27"/>
        <end position="579"/>
    </location>
</feature>
<evidence type="ECO:0000313" key="3">
    <source>
        <dbReference type="EMBL" id="EZG43820.1"/>
    </source>
</evidence>
<evidence type="ECO:0000256" key="1">
    <source>
        <dbReference type="SAM" id="MobiDB-lite"/>
    </source>
</evidence>
<comment type="caution">
    <text evidence="3">The sequence shown here is derived from an EMBL/GenBank/DDBJ whole genome shotgun (WGS) entry which is preliminary data.</text>
</comment>
<name>A0A023AZT5_GRENI</name>
<protein>
    <recommendedName>
        <fullName evidence="5">EF-hand domain-containing protein</fullName>
    </recommendedName>
</protein>
<keyword evidence="4" id="KW-1185">Reference proteome</keyword>
<evidence type="ECO:0000313" key="4">
    <source>
        <dbReference type="Proteomes" id="UP000019763"/>
    </source>
</evidence>
<reference evidence="3" key="1">
    <citation type="submission" date="2013-12" db="EMBL/GenBank/DDBJ databases">
        <authorList>
            <person name="Omoto C.K."/>
            <person name="Sibley D."/>
            <person name="Venepally P."/>
            <person name="Hadjithomas M."/>
            <person name="Karamycheva S."/>
            <person name="Brunk B."/>
            <person name="Roos D."/>
            <person name="Caler E."/>
            <person name="Lorenzi H."/>
        </authorList>
    </citation>
    <scope>NUCLEOTIDE SEQUENCE</scope>
</reference>
<feature type="region of interest" description="Disordered" evidence="1">
    <location>
        <begin position="169"/>
        <end position="198"/>
    </location>
</feature>
<gene>
    <name evidence="3" type="ORF">GNI_157830</name>
</gene>
<evidence type="ECO:0000256" key="2">
    <source>
        <dbReference type="SAM" id="SignalP"/>
    </source>
</evidence>
<keyword evidence="2" id="KW-0732">Signal</keyword>
<sequence length="579" mass="65018">MRTNLCTSSLSCGVFCVALQVSGFDATNISHISRKELFRRIAAAGPSFYCQAQPGQRLEKWPFPRGYDAPAEPAEMFWSEDVTKHDWIHMLSPVCFMDCGRSVTVETLDDHVSDDRFLGQFWGTVPESLNYRGDAVVGFHQRALDIEIMRRLPLHHPLFHSLSESIRQSLETGPDTVDRSAMNQDATGHGATGQGTMDWVHPTPMLQSFRQSLKRALEADNLKQNGARTRGGRGATSQSLVEMAGHSAMDQEPMDQAPVDQEPMDQEPMDQEPTDDAKPGYEDAGDEEITMKAHDLKRLMAETFCEHSRGLHNLMNYTFLRGPKVQVFKRFDGNMDGKIPLGCLKWAFHVATKLDCSRLVLAKNGDVVSAYPSLKRAAGWRAERPSKKVVAFLFAKAILEDHRCASLITPSVAKRRDLGRASPRTKKPLELPCYSEHIHGSLNRRKITFEEWEKEEIETVPDSALWHVSVTYQESIAKVLEEPYVCQDHTVDELVEMALKLSSETSDVVVPVSDNVRETLARVFIDLIGKRECDLPLETRLNTGPGLFPLRLRIPPSFAPSERIAKYRKSKGGARDLCL</sequence>
<dbReference type="VEuPathDB" id="CryptoDB:GNI_157830"/>
<dbReference type="EMBL" id="AFNH02001174">
    <property type="protein sequence ID" value="EZG43820.1"/>
    <property type="molecule type" value="Genomic_DNA"/>
</dbReference>
<proteinExistence type="predicted"/>
<organism evidence="3 4">
    <name type="scientific">Gregarina niphandrodes</name>
    <name type="common">Septate eugregarine</name>
    <dbReference type="NCBI Taxonomy" id="110365"/>
    <lineage>
        <taxon>Eukaryota</taxon>
        <taxon>Sar</taxon>
        <taxon>Alveolata</taxon>
        <taxon>Apicomplexa</taxon>
        <taxon>Conoidasida</taxon>
        <taxon>Gregarinasina</taxon>
        <taxon>Eugregarinorida</taxon>
        <taxon>Gregarinidae</taxon>
        <taxon>Gregarina</taxon>
    </lineage>
</organism>
<dbReference type="Proteomes" id="UP000019763">
    <property type="component" value="Unassembled WGS sequence"/>
</dbReference>
<evidence type="ECO:0008006" key="5">
    <source>
        <dbReference type="Google" id="ProtNLM"/>
    </source>
</evidence>
<dbReference type="RefSeq" id="XP_011133004.1">
    <property type="nucleotide sequence ID" value="XM_011134702.1"/>
</dbReference>
<feature type="signal peptide" evidence="2">
    <location>
        <begin position="1"/>
        <end position="26"/>
    </location>
</feature>
<dbReference type="AlphaFoldDB" id="A0A023AZT5"/>
<feature type="region of interest" description="Disordered" evidence="1">
    <location>
        <begin position="249"/>
        <end position="282"/>
    </location>
</feature>